<evidence type="ECO:0000259" key="10">
    <source>
        <dbReference type="Pfam" id="PF22638"/>
    </source>
</evidence>
<evidence type="ECO:0000256" key="5">
    <source>
        <dbReference type="ARBA" id="ARBA00022525"/>
    </source>
</evidence>
<dbReference type="Proteomes" id="UP000192917">
    <property type="component" value="Unassembled WGS sequence"/>
</dbReference>
<feature type="domain" description="Flagellar basal-body/hook protein C-terminal" evidence="9">
    <location>
        <begin position="530"/>
        <end position="571"/>
    </location>
</feature>
<organism evidence="11 12">
    <name type="scientific">Tistlia consotensis USBA 355</name>
    <dbReference type="NCBI Taxonomy" id="560819"/>
    <lineage>
        <taxon>Bacteria</taxon>
        <taxon>Pseudomonadati</taxon>
        <taxon>Pseudomonadota</taxon>
        <taxon>Alphaproteobacteria</taxon>
        <taxon>Rhodospirillales</taxon>
        <taxon>Rhodovibrionaceae</taxon>
        <taxon>Tistlia</taxon>
    </lineage>
</organism>
<keyword evidence="12" id="KW-1185">Reference proteome</keyword>
<feature type="coiled-coil region" evidence="7">
    <location>
        <begin position="137"/>
        <end position="189"/>
    </location>
</feature>
<dbReference type="InterPro" id="IPR053927">
    <property type="entry name" value="FlgK_helical"/>
</dbReference>
<protein>
    <recommendedName>
        <fullName evidence="4">Flagellar hook-associated protein 1</fullName>
    </recommendedName>
</protein>
<proteinExistence type="inferred from homology"/>
<dbReference type="RefSeq" id="WP_085121118.1">
    <property type="nucleotide sequence ID" value="NZ_FWZX01000002.1"/>
</dbReference>
<dbReference type="PANTHER" id="PTHR30033">
    <property type="entry name" value="FLAGELLAR HOOK-ASSOCIATED PROTEIN 1"/>
    <property type="match status" value="1"/>
</dbReference>
<dbReference type="InterPro" id="IPR010930">
    <property type="entry name" value="Flg_bb/hook_C_dom"/>
</dbReference>
<evidence type="ECO:0000313" key="12">
    <source>
        <dbReference type="Proteomes" id="UP000192917"/>
    </source>
</evidence>
<feature type="domain" description="Flagellar hook-associated protein FlgK helical" evidence="10">
    <location>
        <begin position="99"/>
        <end position="311"/>
    </location>
</feature>
<reference evidence="11 12" key="1">
    <citation type="submission" date="2017-04" db="EMBL/GenBank/DDBJ databases">
        <authorList>
            <person name="Afonso C.L."/>
            <person name="Miller P.J."/>
            <person name="Scott M.A."/>
            <person name="Spackman E."/>
            <person name="Goraichik I."/>
            <person name="Dimitrov K.M."/>
            <person name="Suarez D.L."/>
            <person name="Swayne D.E."/>
        </authorList>
    </citation>
    <scope>NUCLEOTIDE SEQUENCE [LARGE SCALE GENOMIC DNA]</scope>
    <source>
        <strain evidence="11 12">USBA 355</strain>
    </source>
</reference>
<dbReference type="AlphaFoldDB" id="A0A1Y6B9W2"/>
<dbReference type="EMBL" id="FWZX01000002">
    <property type="protein sequence ID" value="SME96917.1"/>
    <property type="molecule type" value="Genomic_DNA"/>
</dbReference>
<evidence type="ECO:0000259" key="8">
    <source>
        <dbReference type="Pfam" id="PF00460"/>
    </source>
</evidence>
<evidence type="ECO:0000256" key="6">
    <source>
        <dbReference type="ARBA" id="ARBA00023143"/>
    </source>
</evidence>
<dbReference type="Pfam" id="PF22638">
    <property type="entry name" value="FlgK_D1"/>
    <property type="match status" value="1"/>
</dbReference>
<dbReference type="NCBIfam" id="TIGR02492">
    <property type="entry name" value="flgK_ends"/>
    <property type="match status" value="1"/>
</dbReference>
<accession>A0A1Y6B9W2</accession>
<keyword evidence="11" id="KW-0282">Flagellum</keyword>
<keyword evidence="5" id="KW-0964">Secreted</keyword>
<dbReference type="InterPro" id="IPR019776">
    <property type="entry name" value="Flagellar_basal_body_rod_CS"/>
</dbReference>
<dbReference type="Pfam" id="PF00460">
    <property type="entry name" value="Flg_bb_rod"/>
    <property type="match status" value="1"/>
</dbReference>
<gene>
    <name evidence="11" type="ORF">SAMN05428998_10233</name>
</gene>
<dbReference type="GO" id="GO:0044780">
    <property type="term" value="P:bacterial-type flagellum assembly"/>
    <property type="evidence" value="ECO:0007669"/>
    <property type="project" value="InterPro"/>
</dbReference>
<keyword evidence="6" id="KW-0975">Bacterial flagellum</keyword>
<evidence type="ECO:0000259" key="9">
    <source>
        <dbReference type="Pfam" id="PF06429"/>
    </source>
</evidence>
<evidence type="ECO:0000256" key="3">
    <source>
        <dbReference type="ARBA" id="ARBA00009677"/>
    </source>
</evidence>
<name>A0A1Y6B9W2_9PROT</name>
<dbReference type="PANTHER" id="PTHR30033:SF1">
    <property type="entry name" value="FLAGELLAR HOOK-ASSOCIATED PROTEIN 1"/>
    <property type="match status" value="1"/>
</dbReference>
<comment type="similarity">
    <text evidence="3">Belongs to the flagella basal body rod proteins family.</text>
</comment>
<evidence type="ECO:0000256" key="4">
    <source>
        <dbReference type="ARBA" id="ARBA00016244"/>
    </source>
</evidence>
<evidence type="ECO:0000256" key="2">
    <source>
        <dbReference type="ARBA" id="ARBA00004613"/>
    </source>
</evidence>
<comment type="subcellular location">
    <subcellularLocation>
        <location evidence="1">Bacterial flagellum basal body</location>
    </subcellularLocation>
    <subcellularLocation>
        <location evidence="2">Secreted</location>
    </subcellularLocation>
</comment>
<dbReference type="GO" id="GO:0005576">
    <property type="term" value="C:extracellular region"/>
    <property type="evidence" value="ECO:0007669"/>
    <property type="project" value="UniProtKB-SubCell"/>
</dbReference>
<feature type="domain" description="Flagellar basal body rod protein N-terminal" evidence="8">
    <location>
        <begin position="11"/>
        <end position="38"/>
    </location>
</feature>
<dbReference type="Pfam" id="PF06429">
    <property type="entry name" value="Flg_bbr_C"/>
    <property type="match status" value="1"/>
</dbReference>
<dbReference type="SUPFAM" id="SSF64518">
    <property type="entry name" value="Phase 1 flagellin"/>
    <property type="match status" value="1"/>
</dbReference>
<evidence type="ECO:0000256" key="7">
    <source>
        <dbReference type="SAM" id="Coils"/>
    </source>
</evidence>
<dbReference type="InterPro" id="IPR001444">
    <property type="entry name" value="Flag_bb_rod_N"/>
</dbReference>
<dbReference type="GO" id="GO:0009425">
    <property type="term" value="C:bacterial-type flagellum basal body"/>
    <property type="evidence" value="ECO:0007669"/>
    <property type="project" value="UniProtKB-SubCell"/>
</dbReference>
<dbReference type="InterPro" id="IPR002371">
    <property type="entry name" value="FlgK"/>
</dbReference>
<keyword evidence="11" id="KW-0966">Cell projection</keyword>
<sequence length="574" mass="57199">MTSLGSATSAAFSALQAASYGMKVTSANVANASVEGYTAKTAALSTQVTDGLATGVTATTGGAGVDAALVRSIASASAAAGASAVASTALDGLVDLLGSASDSNDLASLISDLGTAASDLQLYPESQSSKASFLSAADALAERLNALSDGVQQARADADQGIEDGVDQANALLEKIDGYNRQIAEKTAQGESTDDLEDLRRSALVELSGVMDVTYFTNSSNELQIYTGSGTALLTSTVHELSYSAAGSVTSATSFGGITVDGKDITGEIDGGSIGGNIALRDETLPEVQAELDSLAQALGDTLNAVTNAGSAYPAPSSLTSSGTLGASDALSGSGTVRILLTDSDGTVDQVLDLDLSGLSTVQDLIDSVDAVEGLSASIVDGKLVLSADDASQGVALVALDGTLGGDGDSLSGYFGFNDLFTGSDAQSIAVNADWLDDPSLLPTGTGSDSASLAAGDSALSSGDTTTVDAVLAQLDASLDFAAAGALGGVSESLSDYAADIVSQVALAASNADDRVTLDSTLLDSQQESFSNSYGVSLDEEALAMSAYQDAYSAASTLISTLQEMFQALLNAVD</sequence>
<dbReference type="GO" id="GO:0005198">
    <property type="term" value="F:structural molecule activity"/>
    <property type="evidence" value="ECO:0007669"/>
    <property type="project" value="InterPro"/>
</dbReference>
<keyword evidence="7" id="KW-0175">Coiled coil</keyword>
<evidence type="ECO:0000256" key="1">
    <source>
        <dbReference type="ARBA" id="ARBA00004117"/>
    </source>
</evidence>
<dbReference type="GO" id="GO:0009424">
    <property type="term" value="C:bacterial-type flagellum hook"/>
    <property type="evidence" value="ECO:0007669"/>
    <property type="project" value="InterPro"/>
</dbReference>
<dbReference type="PROSITE" id="PS00588">
    <property type="entry name" value="FLAGELLA_BB_ROD"/>
    <property type="match status" value="1"/>
</dbReference>
<keyword evidence="11" id="KW-0969">Cilium</keyword>
<dbReference type="STRING" id="560819.SAMN05428998_10233"/>
<evidence type="ECO:0000313" key="11">
    <source>
        <dbReference type="EMBL" id="SME96917.1"/>
    </source>
</evidence>